<dbReference type="InterPro" id="IPR032807">
    <property type="entry name" value="GNVR"/>
</dbReference>
<evidence type="ECO:0000313" key="12">
    <source>
        <dbReference type="Proteomes" id="UP000306562"/>
    </source>
</evidence>
<gene>
    <name evidence="11" type="ORF">NCTC10696_04054</name>
</gene>
<evidence type="ECO:0000256" key="7">
    <source>
        <dbReference type="SAM" id="MobiDB-lite"/>
    </source>
</evidence>
<feature type="coiled-coil region" evidence="6">
    <location>
        <begin position="217"/>
        <end position="251"/>
    </location>
</feature>
<accession>A0AAX3IAQ5</accession>
<dbReference type="AlphaFoldDB" id="A0AAX3IAQ5"/>
<evidence type="ECO:0000259" key="10">
    <source>
        <dbReference type="Pfam" id="PF13807"/>
    </source>
</evidence>
<dbReference type="PANTHER" id="PTHR32309">
    <property type="entry name" value="TYROSINE-PROTEIN KINASE"/>
    <property type="match status" value="1"/>
</dbReference>
<dbReference type="PANTHER" id="PTHR32309:SF13">
    <property type="entry name" value="FERRIC ENTEROBACTIN TRANSPORT PROTEIN FEPE"/>
    <property type="match status" value="1"/>
</dbReference>
<dbReference type="GO" id="GO:0004713">
    <property type="term" value="F:protein tyrosine kinase activity"/>
    <property type="evidence" value="ECO:0007669"/>
    <property type="project" value="TreeGrafter"/>
</dbReference>
<evidence type="ECO:0000256" key="2">
    <source>
        <dbReference type="ARBA" id="ARBA00022475"/>
    </source>
</evidence>
<dbReference type="Proteomes" id="UP000306562">
    <property type="component" value="Chromosome"/>
</dbReference>
<proteinExistence type="predicted"/>
<dbReference type="Gene3D" id="3.30.1890.10">
    <property type="entry name" value="FepE-like"/>
    <property type="match status" value="2"/>
</dbReference>
<comment type="subcellular location">
    <subcellularLocation>
        <location evidence="1">Cell membrane</location>
        <topology evidence="1">Multi-pass membrane protein</topology>
    </subcellularLocation>
</comment>
<keyword evidence="5 8" id="KW-0472">Membrane</keyword>
<dbReference type="Pfam" id="PF02706">
    <property type="entry name" value="Wzz"/>
    <property type="match status" value="1"/>
</dbReference>
<keyword evidence="6" id="KW-0175">Coiled coil</keyword>
<organism evidence="11 12">
    <name type="scientific">Pseudomonas synxantha</name>
    <dbReference type="NCBI Taxonomy" id="47883"/>
    <lineage>
        <taxon>Bacteria</taxon>
        <taxon>Pseudomonadati</taxon>
        <taxon>Pseudomonadota</taxon>
        <taxon>Gammaproteobacteria</taxon>
        <taxon>Pseudomonadales</taxon>
        <taxon>Pseudomonadaceae</taxon>
        <taxon>Pseudomonas</taxon>
    </lineage>
</organism>
<evidence type="ECO:0000256" key="6">
    <source>
        <dbReference type="SAM" id="Coils"/>
    </source>
</evidence>
<feature type="transmembrane region" description="Helical" evidence="8">
    <location>
        <begin position="397"/>
        <end position="417"/>
    </location>
</feature>
<dbReference type="InterPro" id="IPR050445">
    <property type="entry name" value="Bact_polysacc_biosynth/exp"/>
</dbReference>
<name>A0AAX3IAQ5_9PSED</name>
<feature type="region of interest" description="Disordered" evidence="7">
    <location>
        <begin position="264"/>
        <end position="284"/>
    </location>
</feature>
<evidence type="ECO:0000256" key="1">
    <source>
        <dbReference type="ARBA" id="ARBA00004651"/>
    </source>
</evidence>
<dbReference type="GO" id="GO:0005886">
    <property type="term" value="C:plasma membrane"/>
    <property type="evidence" value="ECO:0007669"/>
    <property type="project" value="UniProtKB-SubCell"/>
</dbReference>
<feature type="domain" description="Tyrosine-protein kinase G-rich" evidence="10">
    <location>
        <begin position="381"/>
        <end position="419"/>
    </location>
</feature>
<sequence length="447" mass="49072">MSSSFRIPSVPPSGEVDIAAVFHAVWQQKVLVLFVTVGITLAAVAYAFTATPEYQVSSVLRPAAINELDALNRSEVYQLPPGDALIKVGASLESYETRLNFFRANQALFKPFERPGRTLEQSFDAFNRDSLKLVLPDPKKSDSLSAYIGLGLNYPKGIDGVSVLNKFVDYAIDAEREQIAADLRVIVKNRLTELEGKIEAARSSYKTGKDARIATLQEADNLKRAQLQDELKALRQQIKTARQDRVAQLGEAIAIAKSLGIEKPTTPSALGEKTTGSRESSSVMRTEINNQQIPLYFMGVEALSAERTALLQRKSDDFTEGRIAQIARELQLLQSNREVEVLKQRQNEDLFLSGVEPLRAEVVRLKNLGNLDISNMKLVTIDRKALEPLRPVRPNKILILAIGVLVGGILGVLAALIRHFIISGRRAKQQEVTPVLAGAAGKPLQGG</sequence>
<feature type="domain" description="Polysaccharide chain length determinant N-terminal" evidence="9">
    <location>
        <begin position="15"/>
        <end position="79"/>
    </location>
</feature>
<evidence type="ECO:0000259" key="9">
    <source>
        <dbReference type="Pfam" id="PF02706"/>
    </source>
</evidence>
<dbReference type="SUPFAM" id="SSF160355">
    <property type="entry name" value="Bacterial polysaccharide co-polymerase-like"/>
    <property type="match status" value="2"/>
</dbReference>
<dbReference type="RefSeq" id="WP_057022137.1">
    <property type="nucleotide sequence ID" value="NZ_CBCSGQ010000036.1"/>
</dbReference>
<reference evidence="11 12" key="1">
    <citation type="submission" date="2019-05" db="EMBL/GenBank/DDBJ databases">
        <authorList>
            <consortium name="Pathogen Informatics"/>
        </authorList>
    </citation>
    <scope>NUCLEOTIDE SEQUENCE [LARGE SCALE GENOMIC DNA]</scope>
    <source>
        <strain evidence="11 12">NCTC10696</strain>
    </source>
</reference>
<feature type="transmembrane region" description="Helical" evidence="8">
    <location>
        <begin position="30"/>
        <end position="48"/>
    </location>
</feature>
<evidence type="ECO:0000313" key="11">
    <source>
        <dbReference type="EMBL" id="VTR02870.1"/>
    </source>
</evidence>
<evidence type="ECO:0000256" key="4">
    <source>
        <dbReference type="ARBA" id="ARBA00022989"/>
    </source>
</evidence>
<keyword evidence="4 8" id="KW-1133">Transmembrane helix</keyword>
<protein>
    <submittedName>
        <fullName evidence="11">Chain length determinant protein</fullName>
    </submittedName>
</protein>
<dbReference type="InterPro" id="IPR003856">
    <property type="entry name" value="LPS_length_determ_N"/>
</dbReference>
<evidence type="ECO:0000256" key="3">
    <source>
        <dbReference type="ARBA" id="ARBA00022692"/>
    </source>
</evidence>
<dbReference type="EMBL" id="LR590482">
    <property type="protein sequence ID" value="VTR02870.1"/>
    <property type="molecule type" value="Genomic_DNA"/>
</dbReference>
<evidence type="ECO:0000256" key="5">
    <source>
        <dbReference type="ARBA" id="ARBA00023136"/>
    </source>
</evidence>
<keyword evidence="3 8" id="KW-0812">Transmembrane</keyword>
<evidence type="ECO:0000256" key="8">
    <source>
        <dbReference type="SAM" id="Phobius"/>
    </source>
</evidence>
<dbReference type="Pfam" id="PF13807">
    <property type="entry name" value="GNVR"/>
    <property type="match status" value="1"/>
</dbReference>
<keyword evidence="2" id="KW-1003">Cell membrane</keyword>
<dbReference type="GeneID" id="61829659"/>